<evidence type="ECO:0000313" key="5">
    <source>
        <dbReference type="EMBL" id="BAT57071.2"/>
    </source>
</evidence>
<name>A0A0S3PMZ7_ECOLX</name>
<dbReference type="GO" id="GO:0005829">
    <property type="term" value="C:cytosol"/>
    <property type="evidence" value="ECO:0007669"/>
    <property type="project" value="TreeGrafter"/>
</dbReference>
<accession>A0A0S3PMZ7</accession>
<keyword evidence="2" id="KW-0238">DNA-binding</keyword>
<keyword evidence="1" id="KW-0805">Transcription regulation</keyword>
<evidence type="ECO:0000256" key="1">
    <source>
        <dbReference type="ARBA" id="ARBA00023015"/>
    </source>
</evidence>
<dbReference type="Gene3D" id="1.10.10.60">
    <property type="entry name" value="Homeodomain-like"/>
    <property type="match status" value="1"/>
</dbReference>
<reference evidence="5" key="1">
    <citation type="journal article" date="2015" name="Virulence">
        <title>Characterization of unstable pEntYN10 from enterotoxigenic Escherichia coli (ETEC) O169:H41.</title>
        <authorList>
            <person name="Ban E."/>
            <person name="Yoshida Y."/>
            <person name="Wakushima M."/>
            <person name="Wajima T."/>
            <person name="Hamabata T."/>
            <person name="Ichikawa N."/>
            <person name="Abe H."/>
            <person name="Horiguchi Y."/>
            <person name="Hara-Kudo Y."/>
            <person name="Kage-Nakadai E."/>
            <person name="Yamamoto T."/>
            <person name="Wada T."/>
            <person name="Nishikawa Y."/>
        </authorList>
    </citation>
    <scope>NUCLEOTIDE SEQUENCE</scope>
    <source>
        <strain evidence="5">O169:H41</strain>
        <plasmid evidence="5">pEntYN10</plasmid>
    </source>
</reference>
<dbReference type="PROSITE" id="PS01124">
    <property type="entry name" value="HTH_ARAC_FAMILY_2"/>
    <property type="match status" value="1"/>
</dbReference>
<keyword evidence="3" id="KW-0804">Transcription</keyword>
<dbReference type="AlphaFoldDB" id="A0A0S3PMZ7"/>
<dbReference type="InterPro" id="IPR020449">
    <property type="entry name" value="Tscrpt_reg_AraC-type_HTH"/>
</dbReference>
<proteinExistence type="predicted"/>
<gene>
    <name evidence="5" type="primary">cofS</name>
</gene>
<dbReference type="PANTHER" id="PTHR47894:SF4">
    <property type="entry name" value="HTH-TYPE TRANSCRIPTIONAL REGULATOR GADX"/>
    <property type="match status" value="1"/>
</dbReference>
<organism evidence="5">
    <name type="scientific">Escherichia coli O169:H41</name>
    <dbReference type="NCBI Taxonomy" id="1446701"/>
    <lineage>
        <taxon>Bacteria</taxon>
        <taxon>Pseudomonadati</taxon>
        <taxon>Pseudomonadota</taxon>
        <taxon>Gammaproteobacteria</taxon>
        <taxon>Enterobacterales</taxon>
        <taxon>Enterobacteriaceae</taxon>
        <taxon>Escherichia</taxon>
    </lineage>
</organism>
<protein>
    <submittedName>
        <fullName evidence="5">Putative transcriptional regulator CofS</fullName>
    </submittedName>
</protein>
<dbReference type="SMART" id="SM00342">
    <property type="entry name" value="HTH_ARAC"/>
    <property type="match status" value="1"/>
</dbReference>
<dbReference type="InterPro" id="IPR018060">
    <property type="entry name" value="HTH_AraC"/>
</dbReference>
<keyword evidence="5" id="KW-0614">Plasmid</keyword>
<dbReference type="GO" id="GO:0000976">
    <property type="term" value="F:transcription cis-regulatory region binding"/>
    <property type="evidence" value="ECO:0007669"/>
    <property type="project" value="TreeGrafter"/>
</dbReference>
<dbReference type="EMBL" id="AP014654">
    <property type="protein sequence ID" value="BAT57071.2"/>
    <property type="molecule type" value="Genomic_DNA"/>
</dbReference>
<evidence type="ECO:0000256" key="3">
    <source>
        <dbReference type="ARBA" id="ARBA00023163"/>
    </source>
</evidence>
<dbReference type="PROSITE" id="PS00041">
    <property type="entry name" value="HTH_ARAC_FAMILY_1"/>
    <property type="match status" value="1"/>
</dbReference>
<evidence type="ECO:0000259" key="4">
    <source>
        <dbReference type="PROSITE" id="PS01124"/>
    </source>
</evidence>
<dbReference type="Pfam" id="PF12833">
    <property type="entry name" value="HTH_18"/>
    <property type="match status" value="1"/>
</dbReference>
<evidence type="ECO:0000256" key="2">
    <source>
        <dbReference type="ARBA" id="ARBA00023125"/>
    </source>
</evidence>
<dbReference type="InterPro" id="IPR009057">
    <property type="entry name" value="Homeodomain-like_sf"/>
</dbReference>
<dbReference type="GO" id="GO:0003700">
    <property type="term" value="F:DNA-binding transcription factor activity"/>
    <property type="evidence" value="ECO:0007669"/>
    <property type="project" value="InterPro"/>
</dbReference>
<feature type="domain" description="HTH araC/xylS-type" evidence="4">
    <location>
        <begin position="177"/>
        <end position="274"/>
    </location>
</feature>
<dbReference type="SUPFAM" id="SSF46689">
    <property type="entry name" value="Homeodomain-like"/>
    <property type="match status" value="1"/>
</dbReference>
<dbReference type="PRINTS" id="PR00032">
    <property type="entry name" value="HTHARAC"/>
</dbReference>
<sequence>MNFSSLCSSDICEHINIYNVYIPSFTLVSLRNGCISFTDEKKRTISCDAPGIIALERDQFVDILLQEVEGHLAFDVLEIPHSILTQVYELIVEKLRAEADANKTTYRIVFSKDFNIEKDVFDSLKKLLTAEEKTMFPEHGYAEYVSVYYLLLLISGFISDNSFSGIITRSVSQSLKYKVYNLIYAEPSRQWRLDDVSAAIFMSTSTLKRKLATEGTTFSELYITARMKLACKLLRTGKHNVTSVAVLCGYDSVSYFISCFKKQFNITPSAFMKSMNH</sequence>
<dbReference type="PANTHER" id="PTHR47894">
    <property type="entry name" value="HTH-TYPE TRANSCRIPTIONAL REGULATOR GADX"/>
    <property type="match status" value="1"/>
</dbReference>
<geneLocation type="plasmid" evidence="5">
    <name>pEntYN10</name>
</geneLocation>
<dbReference type="InterPro" id="IPR018062">
    <property type="entry name" value="HTH_AraC-typ_CS"/>
</dbReference>